<accession>A0A4S2L0I3</accession>
<dbReference type="PROSITE" id="PS00134">
    <property type="entry name" value="TRYPSIN_HIS"/>
    <property type="match status" value="3"/>
</dbReference>
<evidence type="ECO:0000256" key="1">
    <source>
        <dbReference type="ARBA" id="ARBA00004239"/>
    </source>
</evidence>
<keyword evidence="7" id="KW-1015">Disulfide bond</keyword>
<dbReference type="STRING" id="300112.A0A4S2L0I3"/>
<evidence type="ECO:0000256" key="8">
    <source>
        <dbReference type="ARBA" id="ARBA00044036"/>
    </source>
</evidence>
<evidence type="ECO:0000256" key="9">
    <source>
        <dbReference type="RuleBase" id="RU363034"/>
    </source>
</evidence>
<evidence type="ECO:0000256" key="3">
    <source>
        <dbReference type="ARBA" id="ARBA00022525"/>
    </source>
</evidence>
<feature type="domain" description="Peptidase S1" evidence="11">
    <location>
        <begin position="1362"/>
        <end position="1492"/>
    </location>
</feature>
<feature type="domain" description="Peptidase S1" evidence="11">
    <location>
        <begin position="1140"/>
        <end position="1357"/>
    </location>
</feature>
<feature type="domain" description="Peptidase S1" evidence="11">
    <location>
        <begin position="542"/>
        <end position="770"/>
    </location>
</feature>
<keyword evidence="5 9" id="KW-0378">Hydrolase</keyword>
<evidence type="ECO:0000256" key="10">
    <source>
        <dbReference type="SAM" id="SignalP"/>
    </source>
</evidence>
<dbReference type="Gene3D" id="2.40.10.10">
    <property type="entry name" value="Trypsin-like serine proteases"/>
    <property type="match status" value="14"/>
</dbReference>
<dbReference type="FunFam" id="2.40.10.10:FF:000047">
    <property type="entry name" value="Trypsin eta"/>
    <property type="match status" value="2"/>
</dbReference>
<dbReference type="PRINTS" id="PR00722">
    <property type="entry name" value="CHYMOTRYPSIN"/>
</dbReference>
<keyword evidence="4 9" id="KW-0645">Protease</keyword>
<feature type="domain" description="Peptidase S1" evidence="11">
    <location>
        <begin position="1493"/>
        <end position="1700"/>
    </location>
</feature>
<dbReference type="PROSITE" id="PS50240">
    <property type="entry name" value="TRYPSIN_DOM"/>
    <property type="match status" value="8"/>
</dbReference>
<feature type="domain" description="Peptidase S1" evidence="11">
    <location>
        <begin position="26"/>
        <end position="404"/>
    </location>
</feature>
<sequence>MTIQLLFLIPLFAIAHGVPKKTDTQIVGGRFAQPGEVPYQVSLQYIKTGKHRCGGVIVNQYYILTAAHCVDGVDVSTISANVGLIDLQEPHAIHLIESSYIHEDYNFYDSWINDIALLKLQSPIKFSSLVHAVTLTNQNFTAGTKAVVSGFGRLSFEGEKTTQLYVADIKIADQAYCRNVYASKFENIYDTQLCANEPTVEKGSCQGDSGGPLTANGMLIGLVSWSYRCSDTIYPTLQSPIKYSSLVRPVTLTNQNFTAGTKAVVSGFGMLSFKGKRTTRLNVADIEITDQAYCRNVYASIGNIYDTQICANDPTIKMGSCQGDSGGPLTANGMLVGLVSWALGCADTIYPTVYTRTSSEDVSTISANVGLIDLQEPHAVHLIESSYIHEDYNRTNSWINDIALLKLQSPIKYSALVSPVKLMLNQTIPVGTEYKGSKTIRLHVVDIKIADQAYCRNVWPNKSQKIYDTQICANDETEEKGTCKGDSGGPLTLNGVLIGLDSWGFECGDKIYPEVYTRVASYIQWIIDHTTDSAIRKIDTQIVGGRFAKPGEIPYQVSLQRIRSGQHICGGVIIGQYYILTAARCIESVYVSTISVNVGLIDLQEPHAVHMIESSYIHEDYNRTNSWINDIALLKLKSPIKYSPLVSPVKLMINQTNPFGTEVVSSGFGRLAYNGSRTMQLHVVDLKIADQAYCKNVWANKSQKIYDTQICAYDATAEKGPCQGDSGGPLTLNGVLIGLDSWGFECGDKIYPTVYTRVSSYIQWIVNRTTDSVIRKLDTQIVGGRLAKPGEVPYQVSLQRIRTGKHRCGGVIIGQYYILTAAHCVDGEDVSTISANVGLIDVKEPSAVHLIESSYIHEDYKSTNSWINDIALLKLQSPIKYSPLVSPITLSLNQNILDGTEHRGKLNTRLHVVDIKIADQDYCRNVWTNKSYKIYDTQICANDPTIEKGSCQVSLQRIRTGKHRCGGVIIGQYYILTAAHCVDGEDVSTISANVGLIDLQEPHAVHLIESSYIHKNYNSTNSWINDIALLKLQSPIKYSPLVSPVKLMLNQTIPVGTEYKGSKTIRLHVVDIKIADQDYCRNVWTNDSYNIFDTQICANDPTIKKGSCQGDSGGPLTLNNELIGLYSWAFECGDRIYPGIMGGKFVKKPGEVPYQVSLQRTTTLEHFCGGVIISRHYILTAASCVNGVDVNTISVNVGLIDVEEPYAIHLVESSHIHEDYDRTKSINDIALLKLQYPLKYSPLVRAALLTPNKTIPAGTKFEGPKTIRLHVVDIEIVNQDTCRNLYRNWKNISDTQICAHGTKEEKGSCEGDTGGPLILNEVLIGIDSWRYRCGDMIYPALYTHVPSYFQWIIDNTECHIPVSLQRIKTKEHFCGGVIISRYYILTAAHCVENLESIEASTISANVGLINIRDPHAVHPIESFYIHEGYNRDGNWMNDIALLKFEGGTTTQLYVSDIEVVNNDYCRDAYRNSKNIYDTHICVNDEKEKKGSCQVSLQRIRTKQHFCGGVIISRYYILTAAHCLENLESIEASTISASVGLINIRDPLAVHRIESFYIHEDYNHDGNWLNDIALLKLQSPIKYSHLVRPVILRQNETIPAGMKSEGETTNQLYVADIKTVDNNYCRNLYRTMKNIYPTQICANDETEEKGSCEYDSGSPLALDEELIGIASWGGYECGSKIHPDVYARIPSYFQWIMDHIECPTVSEFDPRIINGEDVKQGEIPYQVSLQMPSNSFHFCGGSIVNLNFVVTAAHCVEGKLPRDVKVIAGTVNLNRPGAGATRAVKEIITHKEYNPSNSWVNDIALIRVFSPFNPSSNVGLVTLPAQNETVQEGAVARVSGFGRLSPDGPGSKYLQKANIYIAKQDYCKRMYDRMMYDIYDTHICAYDPNVNRGSCKGDSGGPLIVNGKLVGLVSWAKACSLTDYPTVYTRVPSYIDWIKKNAV</sequence>
<proteinExistence type="inferred from homology"/>
<dbReference type="PANTHER" id="PTHR24276:SF98">
    <property type="entry name" value="FI18310P1-RELATED"/>
    <property type="match status" value="1"/>
</dbReference>
<evidence type="ECO:0000313" key="13">
    <source>
        <dbReference type="Proteomes" id="UP000310200"/>
    </source>
</evidence>
<organism evidence="12 13">
    <name type="scientific">Temnothorax longispinosus</name>
    <dbReference type="NCBI Taxonomy" id="300112"/>
    <lineage>
        <taxon>Eukaryota</taxon>
        <taxon>Metazoa</taxon>
        <taxon>Ecdysozoa</taxon>
        <taxon>Arthropoda</taxon>
        <taxon>Hexapoda</taxon>
        <taxon>Insecta</taxon>
        <taxon>Pterygota</taxon>
        <taxon>Neoptera</taxon>
        <taxon>Endopterygota</taxon>
        <taxon>Hymenoptera</taxon>
        <taxon>Apocrita</taxon>
        <taxon>Aculeata</taxon>
        <taxon>Formicoidea</taxon>
        <taxon>Formicidae</taxon>
        <taxon>Myrmicinae</taxon>
        <taxon>Temnothorax</taxon>
    </lineage>
</organism>
<comment type="subcellular location">
    <subcellularLocation>
        <location evidence="1">Secreted</location>
        <location evidence="1">Extracellular space</location>
    </subcellularLocation>
</comment>
<feature type="chain" id="PRO_5020664667" description="chymotrypsin" evidence="10">
    <location>
        <begin position="18"/>
        <end position="1942"/>
    </location>
</feature>
<gene>
    <name evidence="12" type="ORF">DBV15_01637</name>
</gene>
<dbReference type="SUPFAM" id="SSF50494">
    <property type="entry name" value="Trypsin-like serine proteases"/>
    <property type="match status" value="10"/>
</dbReference>
<feature type="signal peptide" evidence="10">
    <location>
        <begin position="1"/>
        <end position="17"/>
    </location>
</feature>
<name>A0A4S2L0I3_9HYME</name>
<dbReference type="PANTHER" id="PTHR24276">
    <property type="entry name" value="POLYSERASE-RELATED"/>
    <property type="match status" value="1"/>
</dbReference>
<comment type="similarity">
    <text evidence="2">Belongs to the peptidase S1 family.</text>
</comment>
<dbReference type="EC" id="3.4.21.1" evidence="8"/>
<keyword evidence="3" id="KW-0964">Secreted</keyword>
<comment type="caution">
    <text evidence="12">The sequence shown here is derived from an EMBL/GenBank/DDBJ whole genome shotgun (WGS) entry which is preliminary data.</text>
</comment>
<protein>
    <recommendedName>
        <fullName evidence="8">chymotrypsin</fullName>
        <ecNumber evidence="8">3.4.21.1</ecNumber>
    </recommendedName>
</protein>
<reference evidence="12 13" key="1">
    <citation type="journal article" date="2019" name="Philos. Trans. R. Soc. Lond., B, Biol. Sci.">
        <title>Ant behaviour and brain gene expression of defending hosts depend on the ecological success of the intruding social parasite.</title>
        <authorList>
            <person name="Kaur R."/>
            <person name="Stoldt M."/>
            <person name="Jongepier E."/>
            <person name="Feldmeyer B."/>
            <person name="Menzel F."/>
            <person name="Bornberg-Bauer E."/>
            <person name="Foitzik S."/>
        </authorList>
    </citation>
    <scope>NUCLEOTIDE SEQUENCE [LARGE SCALE GENOMIC DNA]</scope>
    <source>
        <tissue evidence="12">Whole body</tissue>
    </source>
</reference>
<dbReference type="Proteomes" id="UP000310200">
    <property type="component" value="Unassembled WGS sequence"/>
</dbReference>
<dbReference type="Pfam" id="PF00089">
    <property type="entry name" value="Trypsin"/>
    <property type="match status" value="8"/>
</dbReference>
<evidence type="ECO:0000256" key="2">
    <source>
        <dbReference type="ARBA" id="ARBA00007664"/>
    </source>
</evidence>
<dbReference type="SMART" id="SM00020">
    <property type="entry name" value="Tryp_SPc"/>
    <property type="match status" value="8"/>
</dbReference>
<keyword evidence="6 9" id="KW-0720">Serine protease</keyword>
<feature type="domain" description="Peptidase S1" evidence="11">
    <location>
        <begin position="1711"/>
        <end position="1942"/>
    </location>
</feature>
<dbReference type="GO" id="GO:0004252">
    <property type="term" value="F:serine-type endopeptidase activity"/>
    <property type="evidence" value="ECO:0007669"/>
    <property type="project" value="UniProtKB-EC"/>
</dbReference>
<dbReference type="PROSITE" id="PS00135">
    <property type="entry name" value="TRYPSIN_SER"/>
    <property type="match status" value="4"/>
</dbReference>
<dbReference type="InterPro" id="IPR001314">
    <property type="entry name" value="Peptidase_S1A"/>
</dbReference>
<feature type="domain" description="Peptidase S1" evidence="11">
    <location>
        <begin position="400"/>
        <end position="531"/>
    </location>
</feature>
<keyword evidence="13" id="KW-1185">Reference proteome</keyword>
<keyword evidence="10" id="KW-0732">Signal</keyword>
<dbReference type="GO" id="GO:0016485">
    <property type="term" value="P:protein processing"/>
    <property type="evidence" value="ECO:0007669"/>
    <property type="project" value="UniProtKB-ARBA"/>
</dbReference>
<evidence type="ECO:0000313" key="12">
    <source>
        <dbReference type="EMBL" id="TGZ56222.1"/>
    </source>
</evidence>
<dbReference type="FunFam" id="2.40.10.10:FF:000068">
    <property type="entry name" value="transmembrane protease serine 2"/>
    <property type="match status" value="6"/>
</dbReference>
<dbReference type="EMBL" id="QBLH01000372">
    <property type="protein sequence ID" value="TGZ56222.1"/>
    <property type="molecule type" value="Genomic_DNA"/>
</dbReference>
<feature type="domain" description="Peptidase S1" evidence="11">
    <location>
        <begin position="781"/>
        <end position="1145"/>
    </location>
</feature>
<dbReference type="InterPro" id="IPR033116">
    <property type="entry name" value="TRYPSIN_SER"/>
</dbReference>
<dbReference type="FunFam" id="2.40.10.10:FF:000036">
    <property type="entry name" value="Trypsin beta"/>
    <property type="match status" value="1"/>
</dbReference>
<evidence type="ECO:0000259" key="11">
    <source>
        <dbReference type="PROSITE" id="PS50240"/>
    </source>
</evidence>
<dbReference type="CDD" id="cd00190">
    <property type="entry name" value="Tryp_SPc"/>
    <property type="match status" value="8"/>
</dbReference>
<dbReference type="InterPro" id="IPR018114">
    <property type="entry name" value="TRYPSIN_HIS"/>
</dbReference>
<dbReference type="InterPro" id="IPR050430">
    <property type="entry name" value="Peptidase_S1"/>
</dbReference>
<evidence type="ECO:0000256" key="7">
    <source>
        <dbReference type="ARBA" id="ARBA00023157"/>
    </source>
</evidence>
<evidence type="ECO:0000256" key="4">
    <source>
        <dbReference type="ARBA" id="ARBA00022670"/>
    </source>
</evidence>
<dbReference type="InterPro" id="IPR001254">
    <property type="entry name" value="Trypsin_dom"/>
</dbReference>
<evidence type="ECO:0000256" key="6">
    <source>
        <dbReference type="ARBA" id="ARBA00022825"/>
    </source>
</evidence>
<evidence type="ECO:0000256" key="5">
    <source>
        <dbReference type="ARBA" id="ARBA00022801"/>
    </source>
</evidence>
<dbReference type="InterPro" id="IPR009003">
    <property type="entry name" value="Peptidase_S1_PA"/>
</dbReference>
<dbReference type="GO" id="GO:0005576">
    <property type="term" value="C:extracellular region"/>
    <property type="evidence" value="ECO:0007669"/>
    <property type="project" value="UniProtKB-SubCell"/>
</dbReference>
<dbReference type="InterPro" id="IPR043504">
    <property type="entry name" value="Peptidase_S1_PA_chymotrypsin"/>
</dbReference>